<evidence type="ECO:0000313" key="4">
    <source>
        <dbReference type="Proteomes" id="UP000694251"/>
    </source>
</evidence>
<dbReference type="AlphaFoldDB" id="A0A8T1YPM7"/>
<dbReference type="GO" id="GO:0008270">
    <property type="term" value="F:zinc ion binding"/>
    <property type="evidence" value="ECO:0007669"/>
    <property type="project" value="UniProtKB-KW"/>
</dbReference>
<proteinExistence type="predicted"/>
<keyword evidence="1" id="KW-0479">Metal-binding</keyword>
<reference evidence="3 4" key="1">
    <citation type="submission" date="2020-12" db="EMBL/GenBank/DDBJ databases">
        <title>Concerted genomic and epigenomic changes stabilize Arabidopsis allopolyploids.</title>
        <authorList>
            <person name="Chen Z."/>
        </authorList>
    </citation>
    <scope>NUCLEOTIDE SEQUENCE [LARGE SCALE GENOMIC DNA]</scope>
    <source>
        <strain evidence="3">As9502</strain>
        <tissue evidence="3">Leaf</tissue>
    </source>
</reference>
<dbReference type="Proteomes" id="UP000694251">
    <property type="component" value="Chromosome 12"/>
</dbReference>
<protein>
    <submittedName>
        <fullName evidence="3">Zinc finger CCHC-type</fullName>
    </submittedName>
</protein>
<dbReference type="EMBL" id="JAEFBJ010000012">
    <property type="protein sequence ID" value="KAG7547815.1"/>
    <property type="molecule type" value="Genomic_DNA"/>
</dbReference>
<organism evidence="3 4">
    <name type="scientific">Arabidopsis suecica</name>
    <name type="common">Swedish thale-cress</name>
    <name type="synonym">Cardaminopsis suecica</name>
    <dbReference type="NCBI Taxonomy" id="45249"/>
    <lineage>
        <taxon>Eukaryota</taxon>
        <taxon>Viridiplantae</taxon>
        <taxon>Streptophyta</taxon>
        <taxon>Embryophyta</taxon>
        <taxon>Tracheophyta</taxon>
        <taxon>Spermatophyta</taxon>
        <taxon>Magnoliopsida</taxon>
        <taxon>eudicotyledons</taxon>
        <taxon>Gunneridae</taxon>
        <taxon>Pentapetalae</taxon>
        <taxon>rosids</taxon>
        <taxon>malvids</taxon>
        <taxon>Brassicales</taxon>
        <taxon>Brassicaceae</taxon>
        <taxon>Camelineae</taxon>
        <taxon>Arabidopsis</taxon>
    </lineage>
</organism>
<accession>A0A8T1YPM7</accession>
<keyword evidence="4" id="KW-1185">Reference proteome</keyword>
<dbReference type="InterPro" id="IPR001878">
    <property type="entry name" value="Znf_CCHC"/>
</dbReference>
<evidence type="ECO:0000256" key="1">
    <source>
        <dbReference type="PROSITE-ProRule" id="PRU00047"/>
    </source>
</evidence>
<dbReference type="OrthoDB" id="604989at2759"/>
<keyword evidence="1" id="KW-0863">Zinc-finger</keyword>
<sequence length="239" mass="27115">MADQSIFETETEPCEDGRVISSLTDYFEDEIDLVEAHIPIINLDEYEMVESKHETDATMWEDYLILPDSPDSTLPGFGTIIFPIVLPNDGNDQIVHSEPVVLPVVPSFTYPSLSDSLFTALWREYDAIRRKDTPKTDMEVLMIPAHAQWEPYCYTCGETGHNPRMCHFYRPYGNSATRYLIYDGIGHYASSCPRVIARPSKGASRVLTPVMTNESTSTMIEDYWSRPGCPCSMCRYING</sequence>
<evidence type="ECO:0000259" key="2">
    <source>
        <dbReference type="PROSITE" id="PS50158"/>
    </source>
</evidence>
<keyword evidence="1" id="KW-0862">Zinc</keyword>
<dbReference type="PROSITE" id="PS50158">
    <property type="entry name" value="ZF_CCHC"/>
    <property type="match status" value="1"/>
</dbReference>
<comment type="caution">
    <text evidence="3">The sequence shown here is derived from an EMBL/GenBank/DDBJ whole genome shotgun (WGS) entry which is preliminary data.</text>
</comment>
<name>A0A8T1YPM7_ARASU</name>
<evidence type="ECO:0000313" key="3">
    <source>
        <dbReference type="EMBL" id="KAG7547815.1"/>
    </source>
</evidence>
<dbReference type="GO" id="GO:0003676">
    <property type="term" value="F:nucleic acid binding"/>
    <property type="evidence" value="ECO:0007669"/>
    <property type="project" value="InterPro"/>
</dbReference>
<gene>
    <name evidence="3" type="ORF">ISN44_As12g030260</name>
</gene>
<feature type="domain" description="CCHC-type" evidence="2">
    <location>
        <begin position="153"/>
        <end position="166"/>
    </location>
</feature>